<name>A0A9Q8PK63_PASFU</name>
<dbReference type="GeneID" id="71993693"/>
<dbReference type="PROSITE" id="PS50181">
    <property type="entry name" value="FBOX"/>
    <property type="match status" value="1"/>
</dbReference>
<proteinExistence type="predicted"/>
<dbReference type="KEGG" id="ffu:CLAFUR5_13815"/>
<evidence type="ECO:0000313" key="3">
    <source>
        <dbReference type="Proteomes" id="UP000756132"/>
    </source>
</evidence>
<sequence length="170" mass="19744">MSGGREMRHAQQSLRLLPQFPDEITLRTLDNLPATTLLILRQASSRLRRTVDAESPRLCTVLREVEEDRVKAMSQPLDLKNLSIEEALRLRVHRWGKPRSREYWLECRSLASSYNTANRHTARVSFQDNVFEFLLHLDDVFHESAAMGMRHDSEIISRRPRSYEAGAMGR</sequence>
<reference evidence="2" key="1">
    <citation type="submission" date="2021-12" db="EMBL/GenBank/DDBJ databases">
        <authorList>
            <person name="Zaccaron A."/>
            <person name="Stergiopoulos I."/>
        </authorList>
    </citation>
    <scope>NUCLEOTIDE SEQUENCE</scope>
    <source>
        <strain evidence="2">Race5_Kim</strain>
    </source>
</reference>
<dbReference type="OrthoDB" id="10547940at2759"/>
<dbReference type="Proteomes" id="UP000756132">
    <property type="component" value="Chromosome 12"/>
</dbReference>
<evidence type="ECO:0000313" key="2">
    <source>
        <dbReference type="EMBL" id="UJO24149.1"/>
    </source>
</evidence>
<organism evidence="2 3">
    <name type="scientific">Passalora fulva</name>
    <name type="common">Tomato leaf mold</name>
    <name type="synonym">Cladosporium fulvum</name>
    <dbReference type="NCBI Taxonomy" id="5499"/>
    <lineage>
        <taxon>Eukaryota</taxon>
        <taxon>Fungi</taxon>
        <taxon>Dikarya</taxon>
        <taxon>Ascomycota</taxon>
        <taxon>Pezizomycotina</taxon>
        <taxon>Dothideomycetes</taxon>
        <taxon>Dothideomycetidae</taxon>
        <taxon>Mycosphaerellales</taxon>
        <taxon>Mycosphaerellaceae</taxon>
        <taxon>Fulvia</taxon>
    </lineage>
</organism>
<dbReference type="InterPro" id="IPR001810">
    <property type="entry name" value="F-box_dom"/>
</dbReference>
<reference evidence="2" key="2">
    <citation type="journal article" date="2022" name="Microb. Genom.">
        <title>A chromosome-scale genome assembly of the tomato pathogen Cladosporium fulvum reveals a compartmentalized genome architecture and the presence of a dispensable chromosome.</title>
        <authorList>
            <person name="Zaccaron A.Z."/>
            <person name="Chen L.H."/>
            <person name="Samaras A."/>
            <person name="Stergiopoulos I."/>
        </authorList>
    </citation>
    <scope>NUCLEOTIDE SEQUENCE</scope>
    <source>
        <strain evidence="2">Race5_Kim</strain>
    </source>
</reference>
<keyword evidence="3" id="KW-1185">Reference proteome</keyword>
<evidence type="ECO:0000259" key="1">
    <source>
        <dbReference type="PROSITE" id="PS50181"/>
    </source>
</evidence>
<dbReference type="InterPro" id="IPR036047">
    <property type="entry name" value="F-box-like_dom_sf"/>
</dbReference>
<dbReference type="SMART" id="SM00256">
    <property type="entry name" value="FBOX"/>
    <property type="match status" value="1"/>
</dbReference>
<dbReference type="RefSeq" id="XP_047768515.1">
    <property type="nucleotide sequence ID" value="XM_047912963.1"/>
</dbReference>
<dbReference type="EMBL" id="CP090174">
    <property type="protein sequence ID" value="UJO24149.1"/>
    <property type="molecule type" value="Genomic_DNA"/>
</dbReference>
<dbReference type="Pfam" id="PF00646">
    <property type="entry name" value="F-box"/>
    <property type="match status" value="1"/>
</dbReference>
<dbReference type="AlphaFoldDB" id="A0A9Q8PK63"/>
<gene>
    <name evidence="2" type="ORF">CLAFUR5_13815</name>
</gene>
<protein>
    <recommendedName>
        <fullName evidence="1">F-box domain-containing protein</fullName>
    </recommendedName>
</protein>
<feature type="domain" description="F-box" evidence="1">
    <location>
        <begin position="14"/>
        <end position="65"/>
    </location>
</feature>
<accession>A0A9Q8PK63</accession>
<dbReference type="SUPFAM" id="SSF81383">
    <property type="entry name" value="F-box domain"/>
    <property type="match status" value="1"/>
</dbReference>